<keyword evidence="3" id="KW-1185">Reference proteome</keyword>
<gene>
    <name evidence="2" type="ORF">ASIM_LOCUS7357</name>
</gene>
<sequence>MLDQQQNQNQPGNEGEDHADCSSQQPSVANAAQDARHKKTKRKIVIEVLRVANDEITQQPSGKFAIIGLG</sequence>
<organism evidence="2 3">
    <name type="scientific">Anisakis simplex</name>
    <name type="common">Herring worm</name>
    <dbReference type="NCBI Taxonomy" id="6269"/>
    <lineage>
        <taxon>Eukaryota</taxon>
        <taxon>Metazoa</taxon>
        <taxon>Ecdysozoa</taxon>
        <taxon>Nematoda</taxon>
        <taxon>Chromadorea</taxon>
        <taxon>Rhabditida</taxon>
        <taxon>Spirurina</taxon>
        <taxon>Ascaridomorpha</taxon>
        <taxon>Ascaridoidea</taxon>
        <taxon>Anisakidae</taxon>
        <taxon>Anisakis</taxon>
        <taxon>Anisakis simplex complex</taxon>
    </lineage>
</organism>
<evidence type="ECO:0000313" key="3">
    <source>
        <dbReference type="Proteomes" id="UP000267096"/>
    </source>
</evidence>
<protein>
    <submittedName>
        <fullName evidence="2">Uncharacterized protein</fullName>
    </submittedName>
</protein>
<dbReference type="EMBL" id="UYRR01017642">
    <property type="protein sequence ID" value="VDK29013.1"/>
    <property type="molecule type" value="Genomic_DNA"/>
</dbReference>
<accession>A0A3P6PHZ6</accession>
<dbReference type="AlphaFoldDB" id="A0A3P6PHZ6"/>
<dbReference type="Proteomes" id="UP000267096">
    <property type="component" value="Unassembled WGS sequence"/>
</dbReference>
<evidence type="ECO:0000256" key="1">
    <source>
        <dbReference type="SAM" id="MobiDB-lite"/>
    </source>
</evidence>
<proteinExistence type="predicted"/>
<feature type="compositionally biased region" description="Polar residues" evidence="1">
    <location>
        <begin position="21"/>
        <end position="30"/>
    </location>
</feature>
<reference evidence="2 3" key="1">
    <citation type="submission" date="2018-11" db="EMBL/GenBank/DDBJ databases">
        <authorList>
            <consortium name="Pathogen Informatics"/>
        </authorList>
    </citation>
    <scope>NUCLEOTIDE SEQUENCE [LARGE SCALE GENOMIC DNA]</scope>
</reference>
<feature type="compositionally biased region" description="Low complexity" evidence="1">
    <location>
        <begin position="1"/>
        <end position="10"/>
    </location>
</feature>
<evidence type="ECO:0000313" key="2">
    <source>
        <dbReference type="EMBL" id="VDK29013.1"/>
    </source>
</evidence>
<feature type="region of interest" description="Disordered" evidence="1">
    <location>
        <begin position="1"/>
        <end position="42"/>
    </location>
</feature>
<name>A0A3P6PHZ6_ANISI</name>